<proteinExistence type="inferred from homology"/>
<evidence type="ECO:0000313" key="10">
    <source>
        <dbReference type="EMBL" id="OEH81014.1"/>
    </source>
</evidence>
<dbReference type="GO" id="GO:0047804">
    <property type="term" value="F:cysteine-S-conjugate beta-lyase activity"/>
    <property type="evidence" value="ECO:0007669"/>
    <property type="project" value="UniProtKB-EC"/>
</dbReference>
<dbReference type="PANTHER" id="PTHR11808:SF50">
    <property type="entry name" value="CYSTATHIONINE BETA-LYASE"/>
    <property type="match status" value="1"/>
</dbReference>
<dbReference type="Pfam" id="PF01053">
    <property type="entry name" value="Cys_Met_Meta_PP"/>
    <property type="match status" value="1"/>
</dbReference>
<dbReference type="STRING" id="762845.BCR26_05735"/>
<dbReference type="FunFam" id="3.90.1150.10:FF:000033">
    <property type="entry name" value="Cystathionine gamma-synthase"/>
    <property type="match status" value="1"/>
</dbReference>
<reference evidence="10 11" key="1">
    <citation type="submission" date="2016-09" db="EMBL/GenBank/DDBJ databases">
        <authorList>
            <person name="Capua I."/>
            <person name="De Benedictis P."/>
            <person name="Joannis T."/>
            <person name="Lombin L.H."/>
            <person name="Cattoli G."/>
        </authorList>
    </citation>
    <scope>NUCLEOTIDE SEQUENCE [LARGE SCALE GENOMIC DNA]</scope>
    <source>
        <strain evidence="10 11">LMG 25899</strain>
    </source>
</reference>
<dbReference type="InterPro" id="IPR054542">
    <property type="entry name" value="Cys_met_metab_PP"/>
</dbReference>
<dbReference type="CDD" id="cd00614">
    <property type="entry name" value="CGS_like"/>
    <property type="match status" value="1"/>
</dbReference>
<dbReference type="RefSeq" id="WP_069700002.1">
    <property type="nucleotide sequence ID" value="NZ_JAGGMA010000005.1"/>
</dbReference>
<dbReference type="GO" id="GO:0005737">
    <property type="term" value="C:cytoplasm"/>
    <property type="evidence" value="ECO:0007669"/>
    <property type="project" value="TreeGrafter"/>
</dbReference>
<evidence type="ECO:0000256" key="2">
    <source>
        <dbReference type="ARBA" id="ARBA00009077"/>
    </source>
</evidence>
<name>A0A1E5KT14_9ENTE</name>
<evidence type="ECO:0000256" key="6">
    <source>
        <dbReference type="ARBA" id="ARBA00023167"/>
    </source>
</evidence>
<sequence>MKKDTKVLHSYEMKDKLTGAASIPKYQVSTFHQENILANQEFVYSRFGNPTISSVEKAVASLENGKYGIAFSSGVAAISSVLLLLSSGDHIIMCNDIYGGTYAIVKDILEKFSIEVSFVDEEDSSAWEKEIRENTKMIYIETPSNPLLKITDIKRVCEIAKQNELISICDNTFMTPYFQNPLDLGVDVVIHSATKFLNGHSDVVAGLVVTNNRALQERIKSQQVNLGGILGVEDGWLLMRGLKTLAVRIEKSELNAKKIAKYLANHPKIPKVHHPSLKSHIGREVQLNQASGFGSVLSFELKNQEQVLQLFNAINYPLVAVSLGGVESILSYPWSMSHGGMPSSEKQNRGITKGLIRLSVGIENAQDLIQDLDQALKTI</sequence>
<evidence type="ECO:0000313" key="11">
    <source>
        <dbReference type="Proteomes" id="UP000095256"/>
    </source>
</evidence>
<dbReference type="Gene3D" id="3.40.640.10">
    <property type="entry name" value="Type I PLP-dependent aspartate aminotransferase-like (Major domain)"/>
    <property type="match status" value="1"/>
</dbReference>
<evidence type="ECO:0000256" key="3">
    <source>
        <dbReference type="ARBA" id="ARBA00012224"/>
    </source>
</evidence>
<comment type="cofactor">
    <cofactor evidence="1 9">
        <name>pyridoxal 5'-phosphate</name>
        <dbReference type="ChEBI" id="CHEBI:597326"/>
    </cofactor>
</comment>
<accession>A0A1E5KT14</accession>
<dbReference type="GO" id="GO:0009086">
    <property type="term" value="P:methionine biosynthetic process"/>
    <property type="evidence" value="ECO:0007669"/>
    <property type="project" value="UniProtKB-KW"/>
</dbReference>
<keyword evidence="11" id="KW-1185">Reference proteome</keyword>
<dbReference type="InterPro" id="IPR015422">
    <property type="entry name" value="PyrdxlP-dep_Trfase_small"/>
</dbReference>
<evidence type="ECO:0000256" key="1">
    <source>
        <dbReference type="ARBA" id="ARBA00001933"/>
    </source>
</evidence>
<keyword evidence="6" id="KW-0486">Methionine biosynthesis</keyword>
<gene>
    <name evidence="10" type="ORF">BCR26_05735</name>
</gene>
<dbReference type="GO" id="GO:0019346">
    <property type="term" value="P:transsulfuration"/>
    <property type="evidence" value="ECO:0007669"/>
    <property type="project" value="InterPro"/>
</dbReference>
<dbReference type="SUPFAM" id="SSF53383">
    <property type="entry name" value="PLP-dependent transferases"/>
    <property type="match status" value="1"/>
</dbReference>
<keyword evidence="7" id="KW-0456">Lyase</keyword>
<dbReference type="GO" id="GO:0030170">
    <property type="term" value="F:pyridoxal phosphate binding"/>
    <property type="evidence" value="ECO:0007669"/>
    <property type="project" value="InterPro"/>
</dbReference>
<dbReference type="InterPro" id="IPR015424">
    <property type="entry name" value="PyrdxlP-dep_Trfase"/>
</dbReference>
<evidence type="ECO:0000256" key="4">
    <source>
        <dbReference type="ARBA" id="ARBA00022605"/>
    </source>
</evidence>
<dbReference type="InterPro" id="IPR015421">
    <property type="entry name" value="PyrdxlP-dep_Trfase_major"/>
</dbReference>
<dbReference type="PANTHER" id="PTHR11808">
    <property type="entry name" value="TRANS-SULFURATION ENZYME FAMILY MEMBER"/>
    <property type="match status" value="1"/>
</dbReference>
<feature type="modified residue" description="N6-(pyridoxal phosphate)lysine" evidence="8">
    <location>
        <position position="195"/>
    </location>
</feature>
<dbReference type="EC" id="4.4.1.13" evidence="3"/>
<evidence type="ECO:0000256" key="9">
    <source>
        <dbReference type="RuleBase" id="RU362118"/>
    </source>
</evidence>
<evidence type="ECO:0000256" key="7">
    <source>
        <dbReference type="ARBA" id="ARBA00023239"/>
    </source>
</evidence>
<evidence type="ECO:0000256" key="5">
    <source>
        <dbReference type="ARBA" id="ARBA00022898"/>
    </source>
</evidence>
<dbReference type="InterPro" id="IPR000277">
    <property type="entry name" value="Cys/Met-Metab_PyrdxlP-dep_enz"/>
</dbReference>
<comment type="similarity">
    <text evidence="2 9">Belongs to the trans-sulfuration enzymes family.</text>
</comment>
<organism evidence="10 11">
    <name type="scientific">Enterococcus rivorum</name>
    <dbReference type="NCBI Taxonomy" id="762845"/>
    <lineage>
        <taxon>Bacteria</taxon>
        <taxon>Bacillati</taxon>
        <taxon>Bacillota</taxon>
        <taxon>Bacilli</taxon>
        <taxon>Lactobacillales</taxon>
        <taxon>Enterococcaceae</taxon>
        <taxon>Enterococcus</taxon>
    </lineage>
</organism>
<keyword evidence="5 8" id="KW-0663">Pyridoxal phosphate</keyword>
<evidence type="ECO:0000256" key="8">
    <source>
        <dbReference type="PIRSR" id="PIRSR001434-2"/>
    </source>
</evidence>
<dbReference type="EMBL" id="MIEK01000067">
    <property type="protein sequence ID" value="OEH81014.1"/>
    <property type="molecule type" value="Genomic_DNA"/>
</dbReference>
<dbReference type="FunFam" id="3.40.640.10:FF:000009">
    <property type="entry name" value="Cystathionine gamma-synthase homolog"/>
    <property type="match status" value="1"/>
</dbReference>
<comment type="caution">
    <text evidence="10">The sequence shown here is derived from an EMBL/GenBank/DDBJ whole genome shotgun (WGS) entry which is preliminary data.</text>
</comment>
<dbReference type="PIRSF" id="PIRSF001434">
    <property type="entry name" value="CGS"/>
    <property type="match status" value="1"/>
</dbReference>
<dbReference type="Proteomes" id="UP000095256">
    <property type="component" value="Unassembled WGS sequence"/>
</dbReference>
<keyword evidence="4" id="KW-0028">Amino-acid biosynthesis</keyword>
<dbReference type="AlphaFoldDB" id="A0A1E5KT14"/>
<dbReference type="OrthoDB" id="9780685at2"/>
<dbReference type="Gene3D" id="3.90.1150.10">
    <property type="entry name" value="Aspartate Aminotransferase, domain 1"/>
    <property type="match status" value="1"/>
</dbReference>
<protein>
    <recommendedName>
        <fullName evidence="3">cysteine-S-conjugate beta-lyase</fullName>
        <ecNumber evidence="3">4.4.1.13</ecNumber>
    </recommendedName>
</protein>
<dbReference type="PROSITE" id="PS00868">
    <property type="entry name" value="CYS_MET_METAB_PP"/>
    <property type="match status" value="1"/>
</dbReference>